<dbReference type="PROSITE" id="PS00330">
    <property type="entry name" value="HEMOLYSIN_CALCIUM"/>
    <property type="match status" value="2"/>
</dbReference>
<dbReference type="InterPro" id="IPR050557">
    <property type="entry name" value="RTX_toxin/Mannuronan_C5-epim"/>
</dbReference>
<dbReference type="Gene3D" id="3.40.390.10">
    <property type="entry name" value="Collagenase (Catalytic Domain)"/>
    <property type="match status" value="1"/>
</dbReference>
<accession>A0ABU0VZQ2</accession>
<dbReference type="SUPFAM" id="SSF55486">
    <property type="entry name" value="Metalloproteases ('zincins'), catalytic domain"/>
    <property type="match status" value="2"/>
</dbReference>
<dbReference type="SUPFAM" id="SSF89260">
    <property type="entry name" value="Collagen-binding domain"/>
    <property type="match status" value="1"/>
</dbReference>
<dbReference type="Pfam" id="PF04151">
    <property type="entry name" value="PPC"/>
    <property type="match status" value="1"/>
</dbReference>
<organism evidence="8 9">
    <name type="scientific">Pseudogemmobacter lacusdianii</name>
    <dbReference type="NCBI Taxonomy" id="3069608"/>
    <lineage>
        <taxon>Bacteria</taxon>
        <taxon>Pseudomonadati</taxon>
        <taxon>Pseudomonadota</taxon>
        <taxon>Alphaproteobacteria</taxon>
        <taxon>Rhodobacterales</taxon>
        <taxon>Paracoccaceae</taxon>
        <taxon>Pseudogemmobacter</taxon>
    </lineage>
</organism>
<dbReference type="InterPro" id="IPR001343">
    <property type="entry name" value="Hemolysn_Ca-bd"/>
</dbReference>
<dbReference type="Pfam" id="PF00353">
    <property type="entry name" value="HemolysinCabind"/>
    <property type="match status" value="4"/>
</dbReference>
<dbReference type="Pfam" id="PF08548">
    <property type="entry name" value="Peptidase_M10_C"/>
    <property type="match status" value="1"/>
</dbReference>
<feature type="domain" description="Peptidase M10 serralysin C-terminal" evidence="7">
    <location>
        <begin position="402"/>
        <end position="518"/>
    </location>
</feature>
<dbReference type="RefSeq" id="WP_306680954.1">
    <property type="nucleotide sequence ID" value="NZ_JAVDBT010000012.1"/>
</dbReference>
<evidence type="ECO:0000313" key="8">
    <source>
        <dbReference type="EMBL" id="MDQ2067250.1"/>
    </source>
</evidence>
<comment type="cofactor">
    <cofactor evidence="1">
        <name>Ca(2+)</name>
        <dbReference type="ChEBI" id="CHEBI:29108"/>
    </cofactor>
</comment>
<dbReference type="PANTHER" id="PTHR38340:SF1">
    <property type="entry name" value="S-LAYER PROTEIN"/>
    <property type="match status" value="1"/>
</dbReference>
<dbReference type="SUPFAM" id="SSF51120">
    <property type="entry name" value="beta-Roll"/>
    <property type="match status" value="3"/>
</dbReference>
<feature type="region of interest" description="Disordered" evidence="5">
    <location>
        <begin position="1"/>
        <end position="39"/>
    </location>
</feature>
<dbReference type="InterPro" id="IPR007280">
    <property type="entry name" value="Peptidase_C_arc/bac"/>
</dbReference>
<dbReference type="PANTHER" id="PTHR38340">
    <property type="entry name" value="S-LAYER PROTEIN"/>
    <property type="match status" value="1"/>
</dbReference>
<keyword evidence="9" id="KW-1185">Reference proteome</keyword>
<evidence type="ECO:0000259" key="7">
    <source>
        <dbReference type="Pfam" id="PF08548"/>
    </source>
</evidence>
<evidence type="ECO:0000259" key="6">
    <source>
        <dbReference type="Pfam" id="PF04151"/>
    </source>
</evidence>
<sequence length="798" mass="83398">MTYKPAATPLAPDAPKASPALNTAQPETDRSQIGTTATAPTASHAMAPYTLDQVAAYLTHSYWGLDGGQARSFTLDGSRTITYDASRLTPAARNIAEYALASWASATGITFVDVGVTPTLFTETTDVGATTGSATTIGTNTIVSAGIGAVGDVDLYRVTLTAGQTYSISMTHTAGSQTDSYLRVLNASGTELRFADSQESRRAGEYITFTAPTSGTYFVEASSFNEYLRGGYELSIQPVAQITFNDADSLGAYSMSEMTGTRLLRSLVNIPDTWDAHNLNGYMLQTYIHEIGHALGLGHAGPYDGGATWGTHNAYDNDSWSTTVMSYFNQEDNPLDPAGLAYLATIMPADVIAIQSLYGTGPGHQMGATVWGPGGNHSHAPFQTLLNMWGGRTPADSSIYNGEPLAFMIYDSGGQDTLNVSAFSQDQIIDMNPLARSNIGGLIGNVVIARGTTLEHVTSGAGNDRITGNELANLIAAGAGHDTLYGGAGNDALGGGTGIDVMYGGLGNDIFYIDVIEDQAIELPGQGSSDNIYTILGTYSLMELPNIEFLTGISPTLGHTLIGNNINNIIAGNHRADQIYGGLGNDTLYGLDGNDHLYGDAGIDYMFGGLGDDTFYIDSHLETIVELAGEGTDTVVSSAPAFSLNWFANLEHLTGALNTGQLLVGNAVGNRITGGAGNDVLMGSFGKDTLIGGAGADQFEFNTALGINNVDTIVDFSPADDTIAIDNVIFLALTKTGPLAANQFVTGTAATAATHRIIHDANTGQIFYDRDGTGAAAKVLFATVTPGLALTAADFLVT</sequence>
<evidence type="ECO:0000256" key="4">
    <source>
        <dbReference type="ARBA" id="ARBA00022737"/>
    </source>
</evidence>
<gene>
    <name evidence="8" type="ORF">Q9295_12810</name>
</gene>
<dbReference type="EMBL" id="JAVDBT010000012">
    <property type="protein sequence ID" value="MDQ2067250.1"/>
    <property type="molecule type" value="Genomic_DNA"/>
</dbReference>
<dbReference type="InterPro" id="IPR018511">
    <property type="entry name" value="Hemolysin-typ_Ca-bd_CS"/>
</dbReference>
<dbReference type="PRINTS" id="PR00313">
    <property type="entry name" value="CABNDNGRPT"/>
</dbReference>
<dbReference type="InterPro" id="IPR011049">
    <property type="entry name" value="Serralysin-like_metalloprot_C"/>
</dbReference>
<evidence type="ECO:0000256" key="2">
    <source>
        <dbReference type="ARBA" id="ARBA00004613"/>
    </source>
</evidence>
<protein>
    <submittedName>
        <fullName evidence="8">M10 family metallopeptidase C-terminal domain-containing protein</fullName>
    </submittedName>
</protein>
<dbReference type="Gene3D" id="2.150.10.10">
    <property type="entry name" value="Serralysin-like metalloprotease, C-terminal"/>
    <property type="match status" value="2"/>
</dbReference>
<dbReference type="Proteomes" id="UP001239680">
    <property type="component" value="Unassembled WGS sequence"/>
</dbReference>
<evidence type="ECO:0000256" key="1">
    <source>
        <dbReference type="ARBA" id="ARBA00001913"/>
    </source>
</evidence>
<evidence type="ECO:0000256" key="3">
    <source>
        <dbReference type="ARBA" id="ARBA00022525"/>
    </source>
</evidence>
<dbReference type="InterPro" id="IPR013858">
    <property type="entry name" value="Peptidase_M10B_C"/>
</dbReference>
<feature type="domain" description="Peptidase C-terminal archaeal/bacterial" evidence="6">
    <location>
        <begin position="152"/>
        <end position="222"/>
    </location>
</feature>
<keyword evidence="4" id="KW-0677">Repeat</keyword>
<keyword evidence="3" id="KW-0964">Secreted</keyword>
<comment type="subcellular location">
    <subcellularLocation>
        <location evidence="2">Secreted</location>
    </subcellularLocation>
</comment>
<proteinExistence type="predicted"/>
<evidence type="ECO:0000256" key="5">
    <source>
        <dbReference type="SAM" id="MobiDB-lite"/>
    </source>
</evidence>
<dbReference type="Gene3D" id="2.60.120.380">
    <property type="match status" value="1"/>
</dbReference>
<evidence type="ECO:0000313" key="9">
    <source>
        <dbReference type="Proteomes" id="UP001239680"/>
    </source>
</evidence>
<feature type="compositionally biased region" description="Polar residues" evidence="5">
    <location>
        <begin position="20"/>
        <end position="39"/>
    </location>
</feature>
<dbReference type="InterPro" id="IPR024079">
    <property type="entry name" value="MetalloPept_cat_dom_sf"/>
</dbReference>
<reference evidence="8 9" key="1">
    <citation type="submission" date="2023-08" db="EMBL/GenBank/DDBJ databases">
        <title>Characterization of two Paracoccaceae strains isolated from Phycosphere and proposal of Xinfangfangia lacusdiani sp. nov.</title>
        <authorList>
            <person name="Deng Y."/>
            <person name="Zhang Y.Q."/>
        </authorList>
    </citation>
    <scope>NUCLEOTIDE SEQUENCE [LARGE SCALE GENOMIC DNA]</scope>
    <source>
        <strain evidence="8 9">CPCC 101601</strain>
    </source>
</reference>
<comment type="caution">
    <text evidence="8">The sequence shown here is derived from an EMBL/GenBank/DDBJ whole genome shotgun (WGS) entry which is preliminary data.</text>
</comment>
<name>A0ABU0VZQ2_9RHOB</name>